<dbReference type="EMBL" id="AMZH03015587">
    <property type="protein sequence ID" value="RRT45811.1"/>
    <property type="molecule type" value="Genomic_DNA"/>
</dbReference>
<name>A0A426Y2P1_ENSVE</name>
<dbReference type="AlphaFoldDB" id="A0A426Y2P1"/>
<feature type="region of interest" description="Disordered" evidence="1">
    <location>
        <begin position="1"/>
        <end position="246"/>
    </location>
</feature>
<feature type="compositionally biased region" description="Polar residues" evidence="1">
    <location>
        <begin position="1"/>
        <end position="37"/>
    </location>
</feature>
<proteinExistence type="predicted"/>
<dbReference type="GO" id="GO:0043622">
    <property type="term" value="P:cortical microtubule organization"/>
    <property type="evidence" value="ECO:0007669"/>
    <property type="project" value="TreeGrafter"/>
</dbReference>
<dbReference type="Proteomes" id="UP000287651">
    <property type="component" value="Unassembled WGS sequence"/>
</dbReference>
<feature type="compositionally biased region" description="Polar residues" evidence="1">
    <location>
        <begin position="81"/>
        <end position="110"/>
    </location>
</feature>
<evidence type="ECO:0000313" key="2">
    <source>
        <dbReference type="EMBL" id="RRT45811.1"/>
    </source>
</evidence>
<feature type="compositionally biased region" description="Low complexity" evidence="1">
    <location>
        <begin position="112"/>
        <end position="141"/>
    </location>
</feature>
<feature type="compositionally biased region" description="Low complexity" evidence="1">
    <location>
        <begin position="55"/>
        <end position="74"/>
    </location>
</feature>
<gene>
    <name evidence="2" type="ORF">B296_00041716</name>
</gene>
<dbReference type="PANTHER" id="PTHR31949">
    <property type="entry name" value="GASTRIC MUCIN-LIKE PROTEIN"/>
    <property type="match status" value="1"/>
</dbReference>
<dbReference type="GO" id="GO:0055028">
    <property type="term" value="C:cortical microtubule"/>
    <property type="evidence" value="ECO:0007669"/>
    <property type="project" value="TreeGrafter"/>
</dbReference>
<feature type="region of interest" description="Disordered" evidence="1">
    <location>
        <begin position="263"/>
        <end position="294"/>
    </location>
</feature>
<dbReference type="PANTHER" id="PTHR31949:SF20">
    <property type="entry name" value="OS01G0141900 PROTEIN"/>
    <property type="match status" value="1"/>
</dbReference>
<organism evidence="2 3">
    <name type="scientific">Ensete ventricosum</name>
    <name type="common">Abyssinian banana</name>
    <name type="synonym">Musa ensete</name>
    <dbReference type="NCBI Taxonomy" id="4639"/>
    <lineage>
        <taxon>Eukaryota</taxon>
        <taxon>Viridiplantae</taxon>
        <taxon>Streptophyta</taxon>
        <taxon>Embryophyta</taxon>
        <taxon>Tracheophyta</taxon>
        <taxon>Spermatophyta</taxon>
        <taxon>Magnoliopsida</taxon>
        <taxon>Liliopsida</taxon>
        <taxon>Zingiberales</taxon>
        <taxon>Musaceae</taxon>
        <taxon>Ensete</taxon>
    </lineage>
</organism>
<feature type="compositionally biased region" description="Polar residues" evidence="1">
    <location>
        <begin position="230"/>
        <end position="244"/>
    </location>
</feature>
<comment type="caution">
    <text evidence="2">The sequence shown here is derived from an EMBL/GenBank/DDBJ whole genome shotgun (WGS) entry which is preliminary data.</text>
</comment>
<feature type="compositionally biased region" description="Polar residues" evidence="1">
    <location>
        <begin position="163"/>
        <end position="177"/>
    </location>
</feature>
<evidence type="ECO:0000313" key="3">
    <source>
        <dbReference type="Proteomes" id="UP000287651"/>
    </source>
</evidence>
<feature type="compositionally biased region" description="Polar residues" evidence="1">
    <location>
        <begin position="274"/>
        <end position="288"/>
    </location>
</feature>
<reference evidence="2 3" key="1">
    <citation type="journal article" date="2014" name="Agronomy (Basel)">
        <title>A Draft Genome Sequence for Ensete ventricosum, the Drought-Tolerant Tree Against Hunger.</title>
        <authorList>
            <person name="Harrison J."/>
            <person name="Moore K.A."/>
            <person name="Paszkiewicz K."/>
            <person name="Jones T."/>
            <person name="Grant M."/>
            <person name="Ambacheew D."/>
            <person name="Muzemil S."/>
            <person name="Studholme D.J."/>
        </authorList>
    </citation>
    <scope>NUCLEOTIDE SEQUENCE [LARGE SCALE GENOMIC DNA]</scope>
</reference>
<protein>
    <submittedName>
        <fullName evidence="2">Uncharacterized protein</fullName>
    </submittedName>
</protein>
<accession>A0A426Y2P1</accession>
<feature type="non-terminal residue" evidence="2">
    <location>
        <position position="1"/>
    </location>
</feature>
<evidence type="ECO:0000256" key="1">
    <source>
        <dbReference type="SAM" id="MobiDB-lite"/>
    </source>
</evidence>
<sequence length="392" mass="40989">LANTPDPSRNAATRQPTSSSGFNSSTVGTRRPSSSGGPTHYASRPVTPNGRPTLTAASKPTRASTPTPRTALPSKSCAPPRSSTPVRYSTQTSRSSVPAATKTASRSATPTRRPSAISAVPSSSTPSSRSSSVTRSGPTVSKGSTPCGRSSAIKPRSLKPSGTPGSSLDAPSNSHTSLPERPSASRGRPGAPNIRSSSVEPGPNVRPRRQSCSPSRGRVPNGNVHKGSSVPPSSRPQANASDNMNPVLIGNKMVERIVNMRRLVPPKQDDQRSTHSNLSGKSSLTPDSTGFGRTLSKKSLDMALRHMDIRRSVPNSLRPSMTNVPALSVYVRSGPTRSRTVGVLDSPLATSSTASSEHSVNNNMIYLDGSEIEDDLTSEKGGRCSPAVFIAR</sequence>